<feature type="transmembrane region" description="Helical" evidence="2">
    <location>
        <begin position="99"/>
        <end position="124"/>
    </location>
</feature>
<feature type="region of interest" description="Disordered" evidence="1">
    <location>
        <begin position="828"/>
        <end position="859"/>
    </location>
</feature>
<evidence type="ECO:0000256" key="2">
    <source>
        <dbReference type="SAM" id="Phobius"/>
    </source>
</evidence>
<dbReference type="AlphaFoldDB" id="A0A7S1A332"/>
<dbReference type="EMBL" id="HBFQ01022062">
    <property type="protein sequence ID" value="CAD8841129.1"/>
    <property type="molecule type" value="Transcribed_RNA"/>
</dbReference>
<evidence type="ECO:0000313" key="3">
    <source>
        <dbReference type="EMBL" id="CAD8841129.1"/>
    </source>
</evidence>
<proteinExistence type="predicted"/>
<feature type="transmembrane region" description="Helical" evidence="2">
    <location>
        <begin position="223"/>
        <end position="245"/>
    </location>
</feature>
<sequence length="859" mass="95054">MAAIAHRNNLVRKDRLSFDIMQHEILTSMGLPASLICLVTPFIRVGDQPEKVRQTVFFVTVVVVEAVTEAIGVSLMVHRSGLSGTSEKWFLDPVTQPRMMCLILCLIRGTSSLASVLALLHVYYNGLKSRTKVVMLSTYVLVGVGVSVVSAKVPFYWCIIILLDFCVLLQSETDKVIMDRLAIVFQVVVVVYGLINAADDLQYSSNGRGLGLHKWSGEEQYNWMHAAPLFLVIPLINFQMIKSYADGMRYEQRKLQNSAIVVYAIAEKLADYDLDTAESLLRAEESIPVMQQLERLLRNLRSYRTFLPDSLFTQSDGGGDNSNLRLKELMSEHQHCGEAMQRAVHRMSDPQYGLDAFHKDMVSAFPELELHRDSVGTSGRSGTDEYQRTMGALYSVYCLLRLDIDGKEVFSFGVDQNGNPLKEPTGDPSGAKKRTFYDSMNWDELSHLLDRAGITQQNLKGQKELCKGRVGAMLALTAIHDVMKNTEILPIVQAAHAPYQGYQSGEKVSDHDVALAYILDHFPTLLPSFKSLAPGQRAPIMFTQNKMGFNNGWLVQGEAPPGALFSKFKRAIVQGGASPADVGFYFVHWFTDLAGADPFGNRRWPGAEKFTVKFPSKVLRAFLDSFVFVGQLAVKTEVEVMEQYLLGRWQESGQSMLFPGEGMLAQMRLSLMGQGFEREVTAAFAKLPSEDSNTLSLELARTGCTEQFKQAPSCVKLSGPALLIYYAPALLQKAGATECFEALRILAAVFRAARHLFPLSVANAEVTATIRIDALKIHTPMEILDIGVWHLRRTSAVDAEAVSGKPVSVEQSYVAALQLPAPLSVTLPNQKPSTEYPEVGEEDTVIITPGNPSDAKNVD</sequence>
<feature type="transmembrane region" description="Helical" evidence="2">
    <location>
        <begin position="25"/>
        <end position="43"/>
    </location>
</feature>
<feature type="transmembrane region" description="Helical" evidence="2">
    <location>
        <begin position="136"/>
        <end position="169"/>
    </location>
</feature>
<evidence type="ECO:0000256" key="1">
    <source>
        <dbReference type="SAM" id="MobiDB-lite"/>
    </source>
</evidence>
<protein>
    <submittedName>
        <fullName evidence="3">Uncharacterized protein</fullName>
    </submittedName>
</protein>
<keyword evidence="2" id="KW-0812">Transmembrane</keyword>
<gene>
    <name evidence="3" type="ORF">NSCI0253_LOCUS15477</name>
</gene>
<organism evidence="3">
    <name type="scientific">Noctiluca scintillans</name>
    <name type="common">Sea sparkle</name>
    <name type="synonym">Red tide dinoflagellate</name>
    <dbReference type="NCBI Taxonomy" id="2966"/>
    <lineage>
        <taxon>Eukaryota</taxon>
        <taxon>Sar</taxon>
        <taxon>Alveolata</taxon>
        <taxon>Dinophyceae</taxon>
        <taxon>Noctilucales</taxon>
        <taxon>Noctilucaceae</taxon>
        <taxon>Noctiluca</taxon>
    </lineage>
</organism>
<reference evidence="3" key="1">
    <citation type="submission" date="2021-01" db="EMBL/GenBank/DDBJ databases">
        <authorList>
            <person name="Corre E."/>
            <person name="Pelletier E."/>
            <person name="Niang G."/>
            <person name="Scheremetjew M."/>
            <person name="Finn R."/>
            <person name="Kale V."/>
            <person name="Holt S."/>
            <person name="Cochrane G."/>
            <person name="Meng A."/>
            <person name="Brown T."/>
            <person name="Cohen L."/>
        </authorList>
    </citation>
    <scope>NUCLEOTIDE SEQUENCE</scope>
</reference>
<accession>A0A7S1A332</accession>
<keyword evidence="2" id="KW-1133">Transmembrane helix</keyword>
<feature type="transmembrane region" description="Helical" evidence="2">
    <location>
        <begin position="55"/>
        <end position="78"/>
    </location>
</feature>
<feature type="transmembrane region" description="Helical" evidence="2">
    <location>
        <begin position="181"/>
        <end position="198"/>
    </location>
</feature>
<name>A0A7S1A332_NOCSC</name>
<keyword evidence="2" id="KW-0472">Membrane</keyword>